<evidence type="ECO:0000259" key="7">
    <source>
        <dbReference type="Pfam" id="PF06271"/>
    </source>
</evidence>
<evidence type="ECO:0000256" key="5">
    <source>
        <dbReference type="ARBA" id="ARBA00023136"/>
    </source>
</evidence>
<evidence type="ECO:0000256" key="6">
    <source>
        <dbReference type="SAM" id="Phobius"/>
    </source>
</evidence>
<reference evidence="8 9" key="1">
    <citation type="submission" date="2024-09" db="EMBL/GenBank/DDBJ databases">
        <authorList>
            <person name="Lee S.D."/>
        </authorList>
    </citation>
    <scope>NUCLEOTIDE SEQUENCE [LARGE SCALE GENOMIC DNA]</scope>
    <source>
        <strain evidence="8 9">N1-3</strain>
    </source>
</reference>
<dbReference type="RefSeq" id="WP_380559367.1">
    <property type="nucleotide sequence ID" value="NZ_JBHEZY010000024.1"/>
</dbReference>
<evidence type="ECO:0000256" key="1">
    <source>
        <dbReference type="ARBA" id="ARBA00004651"/>
    </source>
</evidence>
<sequence>MPGEAAPWDARAYSSLVDIAVAAGIMTAWQLTLVAISPVLQIGAWLTGGNWNNLVSWSTYTLVFAWWGWQWLERGITGQSLGQRLMGVAVVDEETRRPIGPVRSLMRSLTHVVDVLPLWAGLARPAWDPKRQTWADKIHHTTAITVARPPQVPRQE</sequence>
<evidence type="ECO:0000256" key="4">
    <source>
        <dbReference type="ARBA" id="ARBA00022989"/>
    </source>
</evidence>
<keyword evidence="4 6" id="KW-1133">Transmembrane helix</keyword>
<evidence type="ECO:0000256" key="2">
    <source>
        <dbReference type="ARBA" id="ARBA00022475"/>
    </source>
</evidence>
<comment type="subcellular location">
    <subcellularLocation>
        <location evidence="1">Cell membrane</location>
        <topology evidence="1">Multi-pass membrane protein</topology>
    </subcellularLocation>
</comment>
<dbReference type="PANTHER" id="PTHR36115:SF6">
    <property type="entry name" value="PROLINE-RICH ANTIGEN HOMOLOG"/>
    <property type="match status" value="1"/>
</dbReference>
<dbReference type="Pfam" id="PF06271">
    <property type="entry name" value="RDD"/>
    <property type="match status" value="1"/>
</dbReference>
<organism evidence="8 9">
    <name type="scientific">Streptacidiphilus alkalitolerans</name>
    <dbReference type="NCBI Taxonomy" id="3342712"/>
    <lineage>
        <taxon>Bacteria</taxon>
        <taxon>Bacillati</taxon>
        <taxon>Actinomycetota</taxon>
        <taxon>Actinomycetes</taxon>
        <taxon>Kitasatosporales</taxon>
        <taxon>Streptomycetaceae</taxon>
        <taxon>Streptacidiphilus</taxon>
    </lineage>
</organism>
<dbReference type="EMBL" id="JBHEZY010000024">
    <property type="protein sequence ID" value="MFC1435990.1"/>
    <property type="molecule type" value="Genomic_DNA"/>
</dbReference>
<accession>A0ABV6XCI3</accession>
<feature type="transmembrane region" description="Helical" evidence="6">
    <location>
        <begin position="12"/>
        <end position="31"/>
    </location>
</feature>
<feature type="transmembrane region" description="Helical" evidence="6">
    <location>
        <begin position="51"/>
        <end position="69"/>
    </location>
</feature>
<name>A0ABV6XCI3_9ACTN</name>
<feature type="domain" description="RDD" evidence="7">
    <location>
        <begin position="6"/>
        <end position="138"/>
    </location>
</feature>
<dbReference type="InterPro" id="IPR051791">
    <property type="entry name" value="Pra-immunoreactive"/>
</dbReference>
<dbReference type="PANTHER" id="PTHR36115">
    <property type="entry name" value="PROLINE-RICH ANTIGEN HOMOLOG-RELATED"/>
    <property type="match status" value="1"/>
</dbReference>
<gene>
    <name evidence="8" type="ORF">ACEZDB_35695</name>
</gene>
<keyword evidence="2" id="KW-1003">Cell membrane</keyword>
<comment type="caution">
    <text evidence="8">The sequence shown here is derived from an EMBL/GenBank/DDBJ whole genome shotgun (WGS) entry which is preliminary data.</text>
</comment>
<evidence type="ECO:0000256" key="3">
    <source>
        <dbReference type="ARBA" id="ARBA00022692"/>
    </source>
</evidence>
<evidence type="ECO:0000313" key="8">
    <source>
        <dbReference type="EMBL" id="MFC1435990.1"/>
    </source>
</evidence>
<proteinExistence type="predicted"/>
<evidence type="ECO:0000313" key="9">
    <source>
        <dbReference type="Proteomes" id="UP001592530"/>
    </source>
</evidence>
<dbReference type="InterPro" id="IPR010432">
    <property type="entry name" value="RDD"/>
</dbReference>
<protein>
    <submittedName>
        <fullName evidence="8">RDD family protein</fullName>
    </submittedName>
</protein>
<keyword evidence="3 6" id="KW-0812">Transmembrane</keyword>
<dbReference type="Proteomes" id="UP001592530">
    <property type="component" value="Unassembled WGS sequence"/>
</dbReference>
<keyword evidence="5 6" id="KW-0472">Membrane</keyword>